<comment type="caution">
    <text evidence="5">The sequence shown here is derived from an EMBL/GenBank/DDBJ whole genome shotgun (WGS) entry which is preliminary data.</text>
</comment>
<dbReference type="Pfam" id="PF05225">
    <property type="entry name" value="HTH_psq"/>
    <property type="match status" value="1"/>
</dbReference>
<comment type="subcellular location">
    <subcellularLocation>
        <location evidence="1 2">Nucleus</location>
    </subcellularLocation>
</comment>
<evidence type="ECO:0000256" key="2">
    <source>
        <dbReference type="PROSITE-ProRule" id="PRU00320"/>
    </source>
</evidence>
<feature type="DNA-binding region" description="H-T-H motif" evidence="2">
    <location>
        <begin position="27"/>
        <end position="47"/>
    </location>
</feature>
<gene>
    <name evidence="5" type="ORF">ACAOBT_LOCUS11263</name>
</gene>
<reference evidence="5" key="1">
    <citation type="submission" date="2022-03" db="EMBL/GenBank/DDBJ databases">
        <authorList>
            <person name="Sayadi A."/>
        </authorList>
    </citation>
    <scope>NUCLEOTIDE SEQUENCE</scope>
</reference>
<dbReference type="Gene3D" id="1.10.10.60">
    <property type="entry name" value="Homeodomain-like"/>
    <property type="match status" value="1"/>
</dbReference>
<evidence type="ECO:0000256" key="3">
    <source>
        <dbReference type="SAM" id="MobiDB-lite"/>
    </source>
</evidence>
<proteinExistence type="predicted"/>
<feature type="region of interest" description="Disordered" evidence="3">
    <location>
        <begin position="315"/>
        <end position="341"/>
    </location>
</feature>
<feature type="region of interest" description="Disordered" evidence="3">
    <location>
        <begin position="367"/>
        <end position="403"/>
    </location>
</feature>
<feature type="compositionally biased region" description="Polar residues" evidence="3">
    <location>
        <begin position="315"/>
        <end position="334"/>
    </location>
</feature>
<dbReference type="AlphaFoldDB" id="A0A9P0KK73"/>
<sequence length="403" mass="45494">MDKLKRLQYSTEDINKAVNAVQSGMPFKAASKLYNVPRSTLQDKVKGRTLLDKKCGPGTILTREEENLLVEWLFRIAAYGFPATKTQLLDSFQLLLKELGRPIISQMAGLDGNAQKQQENHEQPKEAQAVLRCVEQYTSKETLRLFLLSDPLWEGPVEHTSLFSLWKKMKIKTVNSNNNAIEVSDLVQSENKIQEDFIMEDTFTDVEIHNEIDATEINENNKLINDQLEVDIEFQAGSNVKGAFAEKANNNNEIDVTGIIDCTNLSLSIGIAEDIPIIISNTPSKAQHDVPVENSLEQHSSLLELNFQQMGTTQIKTSPTPKIDSDSTGEPNSNSEKELSPLQQNVLDESIPTPFKQTLFWPTPKENIAKHKPMKNKVPAVATSSQWQQYYQKKKKRKNKKNN</sequence>
<evidence type="ECO:0000313" key="5">
    <source>
        <dbReference type="EMBL" id="CAH1974745.1"/>
    </source>
</evidence>
<evidence type="ECO:0000259" key="4">
    <source>
        <dbReference type="PROSITE" id="PS50960"/>
    </source>
</evidence>
<feature type="domain" description="HTH psq-type" evidence="4">
    <location>
        <begin position="1"/>
        <end position="51"/>
    </location>
</feature>
<dbReference type="EMBL" id="CAKOFQ010006828">
    <property type="protein sequence ID" value="CAH1974745.1"/>
    <property type="molecule type" value="Genomic_DNA"/>
</dbReference>
<dbReference type="PROSITE" id="PS50960">
    <property type="entry name" value="HTH_PSQ"/>
    <property type="match status" value="1"/>
</dbReference>
<dbReference type="OrthoDB" id="6765441at2759"/>
<dbReference type="GO" id="GO:0003677">
    <property type="term" value="F:DNA binding"/>
    <property type="evidence" value="ECO:0007669"/>
    <property type="project" value="UniProtKB-UniRule"/>
</dbReference>
<protein>
    <recommendedName>
        <fullName evidence="4">HTH psq-type domain-containing protein</fullName>
    </recommendedName>
</protein>
<feature type="compositionally biased region" description="Polar residues" evidence="3">
    <location>
        <begin position="382"/>
        <end position="391"/>
    </location>
</feature>
<organism evidence="5 6">
    <name type="scientific">Acanthoscelides obtectus</name>
    <name type="common">Bean weevil</name>
    <name type="synonym">Bruchus obtectus</name>
    <dbReference type="NCBI Taxonomy" id="200917"/>
    <lineage>
        <taxon>Eukaryota</taxon>
        <taxon>Metazoa</taxon>
        <taxon>Ecdysozoa</taxon>
        <taxon>Arthropoda</taxon>
        <taxon>Hexapoda</taxon>
        <taxon>Insecta</taxon>
        <taxon>Pterygota</taxon>
        <taxon>Neoptera</taxon>
        <taxon>Endopterygota</taxon>
        <taxon>Coleoptera</taxon>
        <taxon>Polyphaga</taxon>
        <taxon>Cucujiformia</taxon>
        <taxon>Chrysomeloidea</taxon>
        <taxon>Chrysomelidae</taxon>
        <taxon>Bruchinae</taxon>
        <taxon>Bruchini</taxon>
        <taxon>Acanthoscelides</taxon>
    </lineage>
</organism>
<dbReference type="GO" id="GO:0005634">
    <property type="term" value="C:nucleus"/>
    <property type="evidence" value="ECO:0007669"/>
    <property type="project" value="UniProtKB-SubCell"/>
</dbReference>
<evidence type="ECO:0000313" key="6">
    <source>
        <dbReference type="Proteomes" id="UP001152888"/>
    </source>
</evidence>
<accession>A0A9P0KK73</accession>
<keyword evidence="2" id="KW-0238">DNA-binding</keyword>
<name>A0A9P0KK73_ACAOB</name>
<keyword evidence="6" id="KW-1185">Reference proteome</keyword>
<dbReference type="InterPro" id="IPR007889">
    <property type="entry name" value="HTH_Psq"/>
</dbReference>
<feature type="compositionally biased region" description="Basic residues" evidence="3">
    <location>
        <begin position="392"/>
        <end position="403"/>
    </location>
</feature>
<dbReference type="SUPFAM" id="SSF46689">
    <property type="entry name" value="Homeodomain-like"/>
    <property type="match status" value="1"/>
</dbReference>
<dbReference type="InterPro" id="IPR009057">
    <property type="entry name" value="Homeodomain-like_sf"/>
</dbReference>
<keyword evidence="2" id="KW-0539">Nucleus</keyword>
<evidence type="ECO:0000256" key="1">
    <source>
        <dbReference type="ARBA" id="ARBA00004123"/>
    </source>
</evidence>
<dbReference type="Proteomes" id="UP001152888">
    <property type="component" value="Unassembled WGS sequence"/>
</dbReference>